<accession>A0ABU9XF49</accession>
<evidence type="ECO:0000256" key="2">
    <source>
        <dbReference type="ARBA" id="ARBA00023125"/>
    </source>
</evidence>
<dbReference type="RefSeq" id="WP_345824368.1">
    <property type="nucleotide sequence ID" value="NZ_JBDIML010000002.1"/>
</dbReference>
<evidence type="ECO:0000256" key="1">
    <source>
        <dbReference type="ARBA" id="ARBA00022491"/>
    </source>
</evidence>
<dbReference type="SUPFAM" id="SSF46689">
    <property type="entry name" value="Homeodomain-like"/>
    <property type="match status" value="1"/>
</dbReference>
<dbReference type="InterPro" id="IPR009057">
    <property type="entry name" value="Homeodomain-like_sf"/>
</dbReference>
<evidence type="ECO:0000259" key="4">
    <source>
        <dbReference type="PROSITE" id="PS50977"/>
    </source>
</evidence>
<feature type="domain" description="HTH tetR-type" evidence="4">
    <location>
        <begin position="1"/>
        <end position="61"/>
    </location>
</feature>
<protein>
    <submittedName>
        <fullName evidence="5">TetR/AcrR family transcriptional regulator</fullName>
    </submittedName>
</protein>
<dbReference type="PRINTS" id="PR00455">
    <property type="entry name" value="HTHTETR"/>
</dbReference>
<proteinExistence type="predicted"/>
<dbReference type="EMBL" id="JBDIML010000002">
    <property type="protein sequence ID" value="MEN2766903.1"/>
    <property type="molecule type" value="Genomic_DNA"/>
</dbReference>
<evidence type="ECO:0000313" key="5">
    <source>
        <dbReference type="EMBL" id="MEN2766903.1"/>
    </source>
</evidence>
<keyword evidence="6" id="KW-1185">Reference proteome</keyword>
<feature type="DNA-binding region" description="H-T-H motif" evidence="3">
    <location>
        <begin position="24"/>
        <end position="43"/>
    </location>
</feature>
<evidence type="ECO:0000313" key="6">
    <source>
        <dbReference type="Proteomes" id="UP001444625"/>
    </source>
</evidence>
<evidence type="ECO:0000256" key="3">
    <source>
        <dbReference type="PROSITE-ProRule" id="PRU00335"/>
    </source>
</evidence>
<name>A0ABU9XF49_9BACI</name>
<comment type="caution">
    <text evidence="5">The sequence shown here is derived from an EMBL/GenBank/DDBJ whole genome shotgun (WGS) entry which is preliminary data.</text>
</comment>
<dbReference type="Pfam" id="PF00440">
    <property type="entry name" value="TetR_N"/>
    <property type="match status" value="1"/>
</dbReference>
<dbReference type="PROSITE" id="PS01081">
    <property type="entry name" value="HTH_TETR_1"/>
    <property type="match status" value="1"/>
</dbReference>
<sequence length="290" mass="33822">MDRRTSILLAAINLFATKGYHETSMQNIAAESNIAKGTIYSYFHSKDELLLSIINYCHEETKQKLEQINSSSLSAKEKFKKQIEASMEERLKYKDFFMIQHREQTLNSSKQIKEAFLAMQEDKLRWMAQGFIHIYGKHVEKHCFDLSALLDSIVSGFLRIISVKADVISIEDLSDFIISRFDAMVKITLEEEWEPLFPSNYKEDFFDYIRLSSSNKELAYQLKQMVTIIHDLDLAETKKEDYLKTIDFLREEATQKEPRNMILKGVMHELGTVQELAQPLSKIKKILKID</sequence>
<dbReference type="InterPro" id="IPR050624">
    <property type="entry name" value="HTH-type_Tx_Regulator"/>
</dbReference>
<dbReference type="PANTHER" id="PTHR43479">
    <property type="entry name" value="ACREF/ENVCD OPERON REPRESSOR-RELATED"/>
    <property type="match status" value="1"/>
</dbReference>
<keyword evidence="1" id="KW-0678">Repressor</keyword>
<dbReference type="Proteomes" id="UP001444625">
    <property type="component" value="Unassembled WGS sequence"/>
</dbReference>
<keyword evidence="2 3" id="KW-0238">DNA-binding</keyword>
<reference evidence="5 6" key="1">
    <citation type="submission" date="2024-05" db="EMBL/GenBank/DDBJ databases">
        <authorList>
            <person name="Haq I."/>
            <person name="Ullah Z."/>
            <person name="Ahmad R."/>
            <person name="Li M."/>
            <person name="Tong Y."/>
        </authorList>
    </citation>
    <scope>NUCLEOTIDE SEQUENCE [LARGE SCALE GENOMIC DNA]</scope>
    <source>
        <strain evidence="5 6">16A2E</strain>
    </source>
</reference>
<organism evidence="5 6">
    <name type="scientific">Ornithinibacillus xuwenensis</name>
    <dbReference type="NCBI Taxonomy" id="3144668"/>
    <lineage>
        <taxon>Bacteria</taxon>
        <taxon>Bacillati</taxon>
        <taxon>Bacillota</taxon>
        <taxon>Bacilli</taxon>
        <taxon>Bacillales</taxon>
        <taxon>Bacillaceae</taxon>
        <taxon>Ornithinibacillus</taxon>
    </lineage>
</organism>
<dbReference type="InterPro" id="IPR023772">
    <property type="entry name" value="DNA-bd_HTH_TetR-type_CS"/>
</dbReference>
<dbReference type="PANTHER" id="PTHR43479:SF22">
    <property type="entry name" value="TRANSCRIPTIONAL REGULATOR, TETR FAMILY"/>
    <property type="match status" value="1"/>
</dbReference>
<dbReference type="Gene3D" id="1.10.357.10">
    <property type="entry name" value="Tetracycline Repressor, domain 2"/>
    <property type="match status" value="1"/>
</dbReference>
<dbReference type="InterPro" id="IPR001647">
    <property type="entry name" value="HTH_TetR"/>
</dbReference>
<gene>
    <name evidence="5" type="ORF">ABC228_06880</name>
</gene>
<dbReference type="PROSITE" id="PS50977">
    <property type="entry name" value="HTH_TETR_2"/>
    <property type="match status" value="1"/>
</dbReference>